<dbReference type="PANTHER" id="PTHR43235">
    <property type="entry name" value="GLUTAMINE AMIDOTRANSFERASE PB2B2.05-RELATED"/>
    <property type="match status" value="1"/>
</dbReference>
<dbReference type="Pfam" id="PF07722">
    <property type="entry name" value="Peptidase_C26"/>
    <property type="match status" value="1"/>
</dbReference>
<sequence length="262" mass="28341">MQTKLPADAPIIGVPMCVKHLDNHNFHTVGEKYLTALIEAAGAYPLSFPALGEAIPPAALLAHLDGVLFTGSPSNVAVHHYSGAPDRLDSPQDPGRDAITLPLIREALAQKVPVLCICRGFQELNVALGGSLHTRIHEQPGFNDHRGRTDVPFDEMYGPAHEIVFAPDSTFARLIGKTSTIVNSLHWQGIDRVADRLVVEGRAPDGVVEAVRVKDAGFALGAQWHPEFRATENPDSLKLFQAFGVAARERAKLRRARPPVAA</sequence>
<comment type="caution">
    <text evidence="1">The sequence shown here is derived from an EMBL/GenBank/DDBJ whole genome shotgun (WGS) entry which is preliminary data.</text>
</comment>
<name>A0ABU0YN73_9PROT</name>
<keyword evidence="2" id="KW-1185">Reference proteome</keyword>
<dbReference type="InterPro" id="IPR011697">
    <property type="entry name" value="Peptidase_C26"/>
</dbReference>
<dbReference type="GO" id="GO:0016787">
    <property type="term" value="F:hydrolase activity"/>
    <property type="evidence" value="ECO:0007669"/>
    <property type="project" value="UniProtKB-KW"/>
</dbReference>
<dbReference type="EMBL" id="JAUYVI010000004">
    <property type="protein sequence ID" value="MDQ7248456.1"/>
    <property type="molecule type" value="Genomic_DNA"/>
</dbReference>
<evidence type="ECO:0000313" key="2">
    <source>
        <dbReference type="Proteomes" id="UP001230156"/>
    </source>
</evidence>
<accession>A0ABU0YN73</accession>
<dbReference type="InterPro" id="IPR029062">
    <property type="entry name" value="Class_I_gatase-like"/>
</dbReference>
<dbReference type="PROSITE" id="PS51273">
    <property type="entry name" value="GATASE_TYPE_1"/>
    <property type="match status" value="1"/>
</dbReference>
<dbReference type="PANTHER" id="PTHR43235:SF1">
    <property type="entry name" value="GLUTAMINE AMIDOTRANSFERASE PB2B2.05-RELATED"/>
    <property type="match status" value="1"/>
</dbReference>
<dbReference type="CDD" id="cd01745">
    <property type="entry name" value="GATase1_2"/>
    <property type="match status" value="1"/>
</dbReference>
<reference evidence="2" key="1">
    <citation type="submission" date="2023-08" db="EMBL/GenBank/DDBJ databases">
        <title>Rhodospirillaceae gen. nov., a novel taxon isolated from the Yangtze River Yuezi River estuary sludge.</title>
        <authorList>
            <person name="Ruan L."/>
        </authorList>
    </citation>
    <scope>NUCLEOTIDE SEQUENCE [LARGE SCALE GENOMIC DNA]</scope>
    <source>
        <strain evidence="2">R-7</strain>
    </source>
</reference>
<protein>
    <submittedName>
        <fullName evidence="1">Gamma-glutamyl-gamma-aminobutyrate hydrolase family protein</fullName>
    </submittedName>
</protein>
<evidence type="ECO:0000313" key="1">
    <source>
        <dbReference type="EMBL" id="MDQ7248456.1"/>
    </source>
</evidence>
<dbReference type="Gene3D" id="3.40.50.880">
    <property type="match status" value="1"/>
</dbReference>
<dbReference type="Proteomes" id="UP001230156">
    <property type="component" value="Unassembled WGS sequence"/>
</dbReference>
<dbReference type="InterPro" id="IPR044668">
    <property type="entry name" value="PuuD-like"/>
</dbReference>
<dbReference type="SUPFAM" id="SSF52317">
    <property type="entry name" value="Class I glutamine amidotransferase-like"/>
    <property type="match status" value="1"/>
</dbReference>
<proteinExistence type="predicted"/>
<dbReference type="RefSeq" id="WP_379955937.1">
    <property type="nucleotide sequence ID" value="NZ_JAUYVI010000004.1"/>
</dbReference>
<gene>
    <name evidence="1" type="ORF">Q8A70_12300</name>
</gene>
<keyword evidence="1" id="KW-0378">Hydrolase</keyword>
<organism evidence="1 2">
    <name type="scientific">Dongia sedimenti</name>
    <dbReference type="NCBI Taxonomy" id="3064282"/>
    <lineage>
        <taxon>Bacteria</taxon>
        <taxon>Pseudomonadati</taxon>
        <taxon>Pseudomonadota</taxon>
        <taxon>Alphaproteobacteria</taxon>
        <taxon>Rhodospirillales</taxon>
        <taxon>Dongiaceae</taxon>
        <taxon>Dongia</taxon>
    </lineage>
</organism>